<dbReference type="InterPro" id="IPR005106">
    <property type="entry name" value="Asp/hSer_DH_NAD-bd"/>
</dbReference>
<keyword evidence="20" id="KW-0457">Lysine biosynthesis</keyword>
<dbReference type="InterPro" id="IPR043989">
    <property type="entry name" value="CCZ1/INTU/HSP4_longin_3"/>
</dbReference>
<evidence type="ECO:0000256" key="3">
    <source>
        <dbReference type="ARBA" id="ARBA00004986"/>
    </source>
</evidence>
<sequence length="1358" mass="151286">MLNTGKSTRKLPSLANLLLFSPKDVKEGEEYKKVLYFHPTTEPQEEQAKHLGLSEALINFTSKFSPKQPCEVVHFEKHTTVVKEPEPGFWLRLTNTVVTKMKDGKPHTEYREQEVDDQLLMQVLVRIYQMFKLFNGTFTTIAKRGEVELKRVLAEFMDVYIPTIRFDKVNLFNTLDGVHFLPVDRNIYLGIQTFIHIVENTFPSIRQTFFLHDDHLVWSGLEQDDMRVLYSWIVSHVLPATAKETPNDILGINPDAPRTGPTQAELIHSDYFLNKSNNSTSFLTKTLSGHSLTATTTEDIRALPLIYIGPKEEKLALIMYQIGQITVTFMVGETEGGKEKQLDANFCKSLGTFVIHQMTFASSLEELYNRRQVMEEEYRYIYFNHINLALKTSYKDKGATMSRDTMNILNTIHTDFEKSTEKISEVVVRTSDDRWIVGRKSEQREFYVIFDNNKNDHLMQINDQVRKLMTKILKFGGTSVGTPSIILAVSQIIQELRQQEAGSEEVGFAVVLSAFGGTTDKLLQLCNLASASDPSWEGVYTVVETRHLQAIQKLFVGYPEAQKKAEESTKQLLDSLKTIIRGIFLLREASLRTRDLVMSFGERLSNSIVAQVSRAHSTVLTCKVFQTRLNCPVIYTDSRTLVKTDSAFSNAAVDFNQTYQNILSYFKQHSKALHVITGFIGSDNKNETTTLGRGGSDYSASIFGAALEVEEIQIWTDVNGILTADPRKVPEAIQIESLSYEEAMEMSYFGAKVLQLSTMGPALAKNIPIAIKNTFDPKDRGTIIKRAPESSESLIRGITSMDNITLLTLQGCGMVGVVGISERLFKALASEGVNVTLISQASSEHSICVAIDPSCALIAKEAVEKEFELEILKKQVDQVTIESDLSIVAVVGEFMKRRPGIAGRIFSVLGQENIDVVAIAQGSSEKNVSLVVSSSESAAAVRAIHQSFFNYEKTKIHVYLAGAGNIGGHLLQQIHDQIETLKVEQAIHLSVVGIASSSRHVIDPKGINLSEWRERMENSQTSDLMTFITRMNELSLSNSVFVDCTSSQEVTDLYERILRSGRHVVTANKKANSGNIQYYKALRAAARSRRVSFLYETNVGAGLPVIGTLRSLCHSGDKILRIQAILSGTLSFLFNQFGQMKVRETDEEGGRAGFERVLRVAKELGLTEPDPREDLNGMDVARKAVILAREAGALINLDDIHVESLVPVSCRGAFFISQPLNSVDAKQVEDFFTLLKAEDQHFDEQLDSACGEEKVLRYIATIELSGGKARGRVSLERVERSHPCASVTGKDNIIVITSQRYSETPLVIKGPGAGGAVTAAGVFADILSDVHGMQYSNTHSWLNNRLPSPAIELHPLYQ</sequence>
<comment type="caution">
    <text evidence="27">The sequence shown here is derived from an EMBL/GenBank/DDBJ whole genome shotgun (WGS) entry which is preliminary data.</text>
</comment>
<evidence type="ECO:0000256" key="1">
    <source>
        <dbReference type="ARBA" id="ARBA00001920"/>
    </source>
</evidence>
<dbReference type="PANTHER" id="PTHR43070:SF5">
    <property type="entry name" value="HOMOSERINE DEHYDROGENASE"/>
    <property type="match status" value="1"/>
</dbReference>
<keyword evidence="17" id="KW-0560">Oxidoreductase</keyword>
<evidence type="ECO:0000256" key="4">
    <source>
        <dbReference type="ARBA" id="ARBA00005056"/>
    </source>
</evidence>
<dbReference type="InterPro" id="IPR054352">
    <property type="entry name" value="ACT_Aspartokinase"/>
</dbReference>
<evidence type="ECO:0000256" key="10">
    <source>
        <dbReference type="ARBA" id="ARBA00022679"/>
    </source>
</evidence>
<keyword evidence="28" id="KW-1185">Reference proteome</keyword>
<dbReference type="SUPFAM" id="SSF53633">
    <property type="entry name" value="Carbamate kinase-like"/>
    <property type="match status" value="1"/>
</dbReference>
<evidence type="ECO:0000256" key="5">
    <source>
        <dbReference type="ARBA" id="ARBA00005062"/>
    </source>
</evidence>
<dbReference type="GO" id="GO:0050661">
    <property type="term" value="F:NADP binding"/>
    <property type="evidence" value="ECO:0007669"/>
    <property type="project" value="InterPro"/>
</dbReference>
<comment type="catalytic activity">
    <reaction evidence="24">
        <text>L-aspartate + ATP = 4-phospho-L-aspartate + ADP</text>
        <dbReference type="Rhea" id="RHEA:23776"/>
        <dbReference type="ChEBI" id="CHEBI:29991"/>
        <dbReference type="ChEBI" id="CHEBI:30616"/>
        <dbReference type="ChEBI" id="CHEBI:57535"/>
        <dbReference type="ChEBI" id="CHEBI:456216"/>
        <dbReference type="EC" id="2.7.2.4"/>
    </reaction>
    <physiologicalReaction direction="left-to-right" evidence="24">
        <dbReference type="Rhea" id="RHEA:23777"/>
    </physiologicalReaction>
</comment>
<dbReference type="EMBL" id="MDYQ01000310">
    <property type="protein sequence ID" value="PRP76652.1"/>
    <property type="molecule type" value="Genomic_DNA"/>
</dbReference>
<evidence type="ECO:0000256" key="25">
    <source>
        <dbReference type="ARBA" id="ARBA00048841"/>
    </source>
</evidence>
<dbReference type="GO" id="GO:0004072">
    <property type="term" value="F:aspartate kinase activity"/>
    <property type="evidence" value="ECO:0007669"/>
    <property type="project" value="UniProtKB-EC"/>
</dbReference>
<comment type="catalytic activity">
    <reaction evidence="25">
        <text>L-homoserine + NADP(+) = L-aspartate 4-semialdehyde + NADPH + H(+)</text>
        <dbReference type="Rhea" id="RHEA:15761"/>
        <dbReference type="ChEBI" id="CHEBI:15378"/>
        <dbReference type="ChEBI" id="CHEBI:57476"/>
        <dbReference type="ChEBI" id="CHEBI:57783"/>
        <dbReference type="ChEBI" id="CHEBI:58349"/>
        <dbReference type="ChEBI" id="CHEBI:537519"/>
        <dbReference type="EC" id="1.1.1.3"/>
    </reaction>
    <physiologicalReaction direction="right-to-left" evidence="25">
        <dbReference type="Rhea" id="RHEA:15763"/>
    </physiologicalReaction>
</comment>
<evidence type="ECO:0000256" key="14">
    <source>
        <dbReference type="ARBA" id="ARBA00022777"/>
    </source>
</evidence>
<dbReference type="InterPro" id="IPR036393">
    <property type="entry name" value="AceGlu_kinase-like_sf"/>
</dbReference>
<protein>
    <submittedName>
        <fullName evidence="27">Aspartate kinase</fullName>
    </submittedName>
</protein>
<dbReference type="GO" id="GO:0009088">
    <property type="term" value="P:threonine biosynthetic process"/>
    <property type="evidence" value="ECO:0007669"/>
    <property type="project" value="UniProtKB-UniPathway"/>
</dbReference>
<keyword evidence="13" id="KW-0547">Nucleotide-binding</keyword>
<evidence type="ECO:0000256" key="21">
    <source>
        <dbReference type="ARBA" id="ARBA00023167"/>
    </source>
</evidence>
<keyword evidence="11" id="KW-0791">Threonine biosynthesis</keyword>
<dbReference type="UniPathway" id="UPA00050">
    <property type="reaction ID" value="UER00063"/>
</dbReference>
<keyword evidence="12" id="KW-0479">Metal-binding</keyword>
<dbReference type="Pfam" id="PF19032">
    <property type="entry name" value="Intu_longin_2"/>
    <property type="match status" value="1"/>
</dbReference>
<dbReference type="InterPro" id="IPR001048">
    <property type="entry name" value="Asp/Glu/Uridylate_kinase"/>
</dbReference>
<gene>
    <name evidence="27" type="ORF">PROFUN_14978</name>
</gene>
<evidence type="ECO:0000256" key="11">
    <source>
        <dbReference type="ARBA" id="ARBA00022697"/>
    </source>
</evidence>
<dbReference type="GO" id="GO:0009089">
    <property type="term" value="P:lysine biosynthetic process via diaminopimelate"/>
    <property type="evidence" value="ECO:0007669"/>
    <property type="project" value="UniProtKB-UniPathway"/>
</dbReference>
<dbReference type="SUPFAM" id="SSF55021">
    <property type="entry name" value="ACT-like"/>
    <property type="match status" value="2"/>
</dbReference>
<evidence type="ECO:0000256" key="22">
    <source>
        <dbReference type="ARBA" id="ARBA00023268"/>
    </source>
</evidence>
<dbReference type="FunFam" id="3.30.360.10:FF:000006">
    <property type="entry name" value="Bifunctional aspartokinase/homoserine dehydrogenase"/>
    <property type="match status" value="1"/>
</dbReference>
<dbReference type="Gene3D" id="3.30.2130.10">
    <property type="entry name" value="VC0802-like"/>
    <property type="match status" value="1"/>
</dbReference>
<evidence type="ECO:0000256" key="12">
    <source>
        <dbReference type="ARBA" id="ARBA00022723"/>
    </source>
</evidence>
<dbReference type="Gene3D" id="3.40.50.720">
    <property type="entry name" value="NAD(P)-binding Rossmann-like Domain"/>
    <property type="match status" value="1"/>
</dbReference>
<dbReference type="Pfam" id="PF22468">
    <property type="entry name" value="ACT_9"/>
    <property type="match status" value="2"/>
</dbReference>
<dbReference type="Pfam" id="PF00742">
    <property type="entry name" value="Homoserine_dh"/>
    <property type="match status" value="1"/>
</dbReference>
<dbReference type="InterPro" id="IPR001341">
    <property type="entry name" value="Asp_kinase"/>
</dbReference>
<keyword evidence="15" id="KW-0067">ATP-binding</keyword>
<dbReference type="GO" id="GO:0004412">
    <property type="term" value="F:homoserine dehydrogenase activity"/>
    <property type="evidence" value="ECO:0007669"/>
    <property type="project" value="UniProtKB-EC"/>
</dbReference>
<reference evidence="27 28" key="1">
    <citation type="journal article" date="2018" name="Genome Biol. Evol.">
        <title>Multiple Roots of Fruiting Body Formation in Amoebozoa.</title>
        <authorList>
            <person name="Hillmann F."/>
            <person name="Forbes G."/>
            <person name="Novohradska S."/>
            <person name="Ferling I."/>
            <person name="Riege K."/>
            <person name="Groth M."/>
            <person name="Westermann M."/>
            <person name="Marz M."/>
            <person name="Spaller T."/>
            <person name="Winckler T."/>
            <person name="Schaap P."/>
            <person name="Glockner G."/>
        </authorList>
    </citation>
    <scope>NUCLEOTIDE SEQUENCE [LARGE SCALE GENOMIC DNA]</scope>
    <source>
        <strain evidence="27 28">Jena</strain>
    </source>
</reference>
<dbReference type="Pfam" id="PF19033">
    <property type="entry name" value="Intu_longin_3"/>
    <property type="match status" value="1"/>
</dbReference>
<evidence type="ECO:0000256" key="18">
    <source>
        <dbReference type="ARBA" id="ARBA00023027"/>
    </source>
</evidence>
<dbReference type="GO" id="GO:0009090">
    <property type="term" value="P:homoserine biosynthetic process"/>
    <property type="evidence" value="ECO:0007669"/>
    <property type="project" value="TreeGrafter"/>
</dbReference>
<dbReference type="UniPathway" id="UPA00051">
    <property type="reaction ID" value="UER00462"/>
</dbReference>
<comment type="pathway">
    <text evidence="6">Amino-acid biosynthesis; L-threonine biosynthesis; L-threonine from L-aspartate: step 1/5.</text>
</comment>
<evidence type="ECO:0000256" key="16">
    <source>
        <dbReference type="ARBA" id="ARBA00022857"/>
    </source>
</evidence>
<dbReference type="GO" id="GO:0005524">
    <property type="term" value="F:ATP binding"/>
    <property type="evidence" value="ECO:0007669"/>
    <property type="project" value="UniProtKB-KW"/>
</dbReference>
<dbReference type="NCBIfam" id="TIGR00657">
    <property type="entry name" value="asp_kinases"/>
    <property type="match status" value="1"/>
</dbReference>
<dbReference type="InterPro" id="IPR043988">
    <property type="entry name" value="CCZ1/INTU_longin_2"/>
</dbReference>
<dbReference type="FunFam" id="3.30.2130.10:FF:000001">
    <property type="entry name" value="Bifunctional aspartokinase/homoserine dehydrogenase"/>
    <property type="match status" value="1"/>
</dbReference>
<keyword evidence="14 27" id="KW-0418">Kinase</keyword>
<dbReference type="Pfam" id="PF19031">
    <property type="entry name" value="Intu_longin_1"/>
    <property type="match status" value="1"/>
</dbReference>
<name>A0A2P6MY74_9EUKA</name>
<dbReference type="InterPro" id="IPR002912">
    <property type="entry name" value="ACT_dom"/>
</dbReference>
<dbReference type="CDD" id="cd04243">
    <property type="entry name" value="AAK_AK-HSDH-like"/>
    <property type="match status" value="1"/>
</dbReference>
<dbReference type="InterPro" id="IPR018042">
    <property type="entry name" value="Aspartate_kinase_CS"/>
</dbReference>
<dbReference type="GO" id="GO:0046872">
    <property type="term" value="F:metal ion binding"/>
    <property type="evidence" value="ECO:0007669"/>
    <property type="project" value="UniProtKB-KW"/>
</dbReference>
<dbReference type="PANTHER" id="PTHR43070">
    <property type="match status" value="1"/>
</dbReference>
<keyword evidence="18" id="KW-0520">NAD</keyword>
<comment type="function">
    <text evidence="23">Bifunctional aspartate kinase and homoserine dehydrogenase that catalyzes the first and the third steps toward the synthesis of lysine, methionine and threonine from aspartate.</text>
</comment>
<comment type="similarity">
    <text evidence="8">In the N-terminal section; belongs to the aspartokinase family.</text>
</comment>
<dbReference type="Gene3D" id="3.40.1160.10">
    <property type="entry name" value="Acetylglutamate kinase-like"/>
    <property type="match status" value="1"/>
</dbReference>
<organism evidence="27 28">
    <name type="scientific">Planoprotostelium fungivorum</name>
    <dbReference type="NCBI Taxonomy" id="1890364"/>
    <lineage>
        <taxon>Eukaryota</taxon>
        <taxon>Amoebozoa</taxon>
        <taxon>Evosea</taxon>
        <taxon>Variosea</taxon>
        <taxon>Cavosteliida</taxon>
        <taxon>Cavosteliaceae</taxon>
        <taxon>Planoprotostelium</taxon>
    </lineage>
</organism>
<dbReference type="UniPathway" id="UPA00034">
    <property type="reaction ID" value="UER00015"/>
</dbReference>
<evidence type="ECO:0000256" key="8">
    <source>
        <dbReference type="ARBA" id="ARBA00010046"/>
    </source>
</evidence>
<evidence type="ECO:0000313" key="27">
    <source>
        <dbReference type="EMBL" id="PRP76652.1"/>
    </source>
</evidence>
<comment type="cofactor">
    <cofactor evidence="1">
        <name>a metal cation</name>
        <dbReference type="ChEBI" id="CHEBI:25213"/>
    </cofactor>
</comment>
<keyword evidence="22" id="KW-0511">Multifunctional enzyme</keyword>
<dbReference type="Pfam" id="PF00696">
    <property type="entry name" value="AA_kinase"/>
    <property type="match status" value="1"/>
</dbReference>
<accession>A0A2P6MY74</accession>
<dbReference type="CDD" id="cd04921">
    <property type="entry name" value="ACT_AKi-HSDH-ThrA-like_1"/>
    <property type="match status" value="1"/>
</dbReference>
<dbReference type="OrthoDB" id="240546at2759"/>
<dbReference type="FunFam" id="3.40.50.720:FF:000083">
    <property type="entry name" value="Bifunctional aspartokinase/homoserine dehydrogenase"/>
    <property type="match status" value="1"/>
</dbReference>
<dbReference type="Proteomes" id="UP000241769">
    <property type="component" value="Unassembled WGS sequence"/>
</dbReference>
<comment type="pathway">
    <text evidence="5">Amino-acid biosynthesis; L-methionine biosynthesis via de novo pathway; L-homoserine from L-aspartate: step 3/3.</text>
</comment>
<keyword evidence="21" id="KW-0486">Methionine biosynthesis</keyword>
<comment type="pathway">
    <text evidence="3">Amino-acid biosynthesis; L-methionine biosynthesis via de novo pathway; L-homoserine from L-aspartate: step 1/3.</text>
</comment>
<comment type="similarity">
    <text evidence="7">In the C-terminal section; belongs to the homoserine dehydrogenase family.</text>
</comment>
<dbReference type="GO" id="GO:0009086">
    <property type="term" value="P:methionine biosynthetic process"/>
    <property type="evidence" value="ECO:0007669"/>
    <property type="project" value="UniProtKB-KW"/>
</dbReference>
<dbReference type="InterPro" id="IPR045865">
    <property type="entry name" value="ACT-like_dom_sf"/>
</dbReference>
<comment type="pathway">
    <text evidence="4">Amino-acid biosynthesis; L-threonine biosynthesis; L-threonine from L-aspartate: step 3/5.</text>
</comment>
<proteinExistence type="inferred from homology"/>
<dbReference type="SUPFAM" id="SSF51735">
    <property type="entry name" value="NAD(P)-binding Rossmann-fold domains"/>
    <property type="match status" value="1"/>
</dbReference>
<dbReference type="InParanoid" id="A0A2P6MY74"/>
<dbReference type="InterPro" id="IPR001342">
    <property type="entry name" value="HDH_cat"/>
</dbReference>
<dbReference type="InterPro" id="IPR043987">
    <property type="entry name" value="CCZ1/INTU/HSP4_longin_1"/>
</dbReference>
<keyword evidence="10" id="KW-0808">Transferase</keyword>
<evidence type="ECO:0000313" key="28">
    <source>
        <dbReference type="Proteomes" id="UP000241769"/>
    </source>
</evidence>
<dbReference type="Gene3D" id="3.30.360.10">
    <property type="entry name" value="Dihydrodipicolinate Reductase, domain 2"/>
    <property type="match status" value="1"/>
</dbReference>
<dbReference type="STRING" id="1890364.A0A2P6MY74"/>
<evidence type="ECO:0000256" key="17">
    <source>
        <dbReference type="ARBA" id="ARBA00023002"/>
    </source>
</evidence>
<evidence type="ECO:0000259" key="26">
    <source>
        <dbReference type="PROSITE" id="PS51671"/>
    </source>
</evidence>
<evidence type="ECO:0000256" key="7">
    <source>
        <dbReference type="ARBA" id="ARBA00007952"/>
    </source>
</evidence>
<dbReference type="SUPFAM" id="SSF55347">
    <property type="entry name" value="Glyceraldehyde-3-phosphate dehydrogenase-like, C-terminal domain"/>
    <property type="match status" value="1"/>
</dbReference>
<dbReference type="InterPro" id="IPR036291">
    <property type="entry name" value="NAD(P)-bd_dom_sf"/>
</dbReference>
<evidence type="ECO:0000256" key="2">
    <source>
        <dbReference type="ARBA" id="ARBA00004766"/>
    </source>
</evidence>
<dbReference type="NCBIfam" id="NF006959">
    <property type="entry name" value="PRK09436.1"/>
    <property type="match status" value="1"/>
</dbReference>
<dbReference type="InterPro" id="IPR011147">
    <property type="entry name" value="Bifunc_Aspkin/hSer_DH"/>
</dbReference>
<dbReference type="Pfam" id="PF03447">
    <property type="entry name" value="NAD_binding_3"/>
    <property type="match status" value="1"/>
</dbReference>
<dbReference type="GO" id="GO:0016192">
    <property type="term" value="P:vesicle-mediated transport"/>
    <property type="evidence" value="ECO:0007669"/>
    <property type="project" value="InterPro"/>
</dbReference>
<evidence type="ECO:0000256" key="9">
    <source>
        <dbReference type="ARBA" id="ARBA00022605"/>
    </source>
</evidence>
<evidence type="ECO:0000256" key="15">
    <source>
        <dbReference type="ARBA" id="ARBA00022840"/>
    </source>
</evidence>
<feature type="domain" description="ACT" evidence="26">
    <location>
        <begin position="890"/>
        <end position="965"/>
    </location>
</feature>
<comment type="pathway">
    <text evidence="2">Amino-acid biosynthesis; L-lysine biosynthesis via DAP pathway; (S)-tetrahydrodipicolinate from L-aspartate: step 1/4.</text>
</comment>
<keyword evidence="19" id="KW-0915">Sodium</keyword>
<evidence type="ECO:0000256" key="13">
    <source>
        <dbReference type="ARBA" id="ARBA00022741"/>
    </source>
</evidence>
<evidence type="ECO:0000256" key="23">
    <source>
        <dbReference type="ARBA" id="ARBA00044938"/>
    </source>
</evidence>
<dbReference type="PROSITE" id="PS01042">
    <property type="entry name" value="HOMOSER_DHGENASE"/>
    <property type="match status" value="1"/>
</dbReference>
<keyword evidence="9" id="KW-0028">Amino-acid biosynthesis</keyword>
<dbReference type="InterPro" id="IPR019811">
    <property type="entry name" value="HDH_CS"/>
</dbReference>
<evidence type="ECO:0000256" key="6">
    <source>
        <dbReference type="ARBA" id="ARBA00005139"/>
    </source>
</evidence>
<evidence type="ECO:0000256" key="24">
    <source>
        <dbReference type="ARBA" id="ARBA00048561"/>
    </source>
</evidence>
<dbReference type="PROSITE" id="PS51671">
    <property type="entry name" value="ACT"/>
    <property type="match status" value="1"/>
</dbReference>
<evidence type="ECO:0000256" key="20">
    <source>
        <dbReference type="ARBA" id="ARBA00023154"/>
    </source>
</evidence>
<evidence type="ECO:0000256" key="19">
    <source>
        <dbReference type="ARBA" id="ARBA00023053"/>
    </source>
</evidence>
<keyword evidence="16" id="KW-0521">NADP</keyword>
<dbReference type="PROSITE" id="PS00324">
    <property type="entry name" value="ASPARTOKINASE"/>
    <property type="match status" value="1"/>
</dbReference>